<evidence type="ECO:0000313" key="2">
    <source>
        <dbReference type="EMBL" id="AUN99780.1"/>
    </source>
</evidence>
<dbReference type="Gene3D" id="2.40.160.20">
    <property type="match status" value="1"/>
</dbReference>
<dbReference type="AlphaFoldDB" id="A0A2K9NWA6"/>
<dbReference type="InterPro" id="IPR011250">
    <property type="entry name" value="OMP/PagP_B-barrel"/>
</dbReference>
<dbReference type="RefSeq" id="WP_102245069.1">
    <property type="nucleotide sequence ID" value="NZ_CP025704.1"/>
</dbReference>
<dbReference type="Proteomes" id="UP000235584">
    <property type="component" value="Chromosome"/>
</dbReference>
<name>A0A2K9NWA6_BACTC</name>
<protein>
    <submittedName>
        <fullName evidence="2">Uncharacterized protein</fullName>
    </submittedName>
</protein>
<sequence length="186" mass="20426">MLKIILAIIALVSGEVFSAEVKGRLSVTPIIGLERVQKFQPTPHMKSRAIFGARATYRFPISALEVEYTHAQDDSTDAATNTTYKDSEDKLRVGLRGSFTMSTFLTSYIRGGAQGRKNEQTKTVNGGTSTTSTSSKVQPYVGTGVELRVMEFFSLTADLLATYTPTDDPNLKDYELQPSVGINIRF</sequence>
<accession>A0A2K9NWA6</accession>
<gene>
    <name evidence="2" type="ORF">C0V70_17035</name>
</gene>
<dbReference type="SUPFAM" id="SSF56925">
    <property type="entry name" value="OMPA-like"/>
    <property type="match status" value="1"/>
</dbReference>
<dbReference type="InterPro" id="IPR027385">
    <property type="entry name" value="Beta-barrel_OMP"/>
</dbReference>
<dbReference type="EMBL" id="CP025704">
    <property type="protein sequence ID" value="AUN99780.1"/>
    <property type="molecule type" value="Genomic_DNA"/>
</dbReference>
<keyword evidence="1" id="KW-0732">Signal</keyword>
<evidence type="ECO:0000256" key="1">
    <source>
        <dbReference type="ARBA" id="ARBA00022729"/>
    </source>
</evidence>
<organism evidence="2 3">
    <name type="scientific">Bacteriovorax stolpii</name>
    <name type="common">Bdellovibrio stolpii</name>
    <dbReference type="NCBI Taxonomy" id="960"/>
    <lineage>
        <taxon>Bacteria</taxon>
        <taxon>Pseudomonadati</taxon>
        <taxon>Bdellovibrionota</taxon>
        <taxon>Bacteriovoracia</taxon>
        <taxon>Bacteriovoracales</taxon>
        <taxon>Bacteriovoracaceae</taxon>
        <taxon>Bacteriovorax</taxon>
    </lineage>
</organism>
<keyword evidence="3" id="KW-1185">Reference proteome</keyword>
<dbReference type="Pfam" id="PF13505">
    <property type="entry name" value="OMP_b-brl"/>
    <property type="match status" value="1"/>
</dbReference>
<evidence type="ECO:0000313" key="3">
    <source>
        <dbReference type="Proteomes" id="UP000235584"/>
    </source>
</evidence>
<reference evidence="2 3" key="1">
    <citation type="submission" date="2018-01" db="EMBL/GenBank/DDBJ databases">
        <title>Complete genome sequence of Bacteriovorax stolpii DSM12778.</title>
        <authorList>
            <person name="Tang B."/>
            <person name="Chang J."/>
        </authorList>
    </citation>
    <scope>NUCLEOTIDE SEQUENCE [LARGE SCALE GENOMIC DNA]</scope>
    <source>
        <strain evidence="2 3">DSM 12778</strain>
    </source>
</reference>
<dbReference type="KEGG" id="bsto:C0V70_17035"/>
<dbReference type="OrthoDB" id="5292831at2"/>
<proteinExistence type="predicted"/>